<dbReference type="AlphaFoldDB" id="F5Y2H6"/>
<dbReference type="GO" id="GO:0009307">
    <property type="term" value="P:DNA restriction-modification system"/>
    <property type="evidence" value="ECO:0007669"/>
    <property type="project" value="UniProtKB-KW"/>
</dbReference>
<dbReference type="HOGENOM" id="CLU_021095_10_4_4"/>
<dbReference type="STRING" id="365046.Rta_12540"/>
<dbReference type="REBASE" id="36494">
    <property type="entry name" value="S.Rta310ORF12530P"/>
</dbReference>
<evidence type="ECO:0000256" key="2">
    <source>
        <dbReference type="ARBA" id="ARBA00022747"/>
    </source>
</evidence>
<protein>
    <submittedName>
        <fullName evidence="5">Candidate type I restriction-modification, DNA specificity subunit</fullName>
    </submittedName>
</protein>
<keyword evidence="6" id="KW-1185">Reference proteome</keyword>
<gene>
    <name evidence="5" type="primary">hsdS</name>
    <name evidence="5" type="ordered locus">Rta_12540</name>
</gene>
<evidence type="ECO:0000313" key="6">
    <source>
        <dbReference type="Proteomes" id="UP000008385"/>
    </source>
</evidence>
<dbReference type="InterPro" id="IPR051212">
    <property type="entry name" value="Type-I_RE_S_subunit"/>
</dbReference>
<dbReference type="InterPro" id="IPR000055">
    <property type="entry name" value="Restrct_endonuc_typeI_TRD"/>
</dbReference>
<dbReference type="KEGG" id="rta:Rta_12540"/>
<dbReference type="GO" id="GO:0003677">
    <property type="term" value="F:DNA binding"/>
    <property type="evidence" value="ECO:0007669"/>
    <property type="project" value="UniProtKB-KW"/>
</dbReference>
<evidence type="ECO:0000256" key="3">
    <source>
        <dbReference type="ARBA" id="ARBA00023125"/>
    </source>
</evidence>
<comment type="similarity">
    <text evidence="1">Belongs to the type-I restriction system S methylase family.</text>
</comment>
<evidence type="ECO:0000259" key="4">
    <source>
        <dbReference type="Pfam" id="PF01420"/>
    </source>
</evidence>
<dbReference type="PANTHER" id="PTHR43140">
    <property type="entry name" value="TYPE-1 RESTRICTION ENZYME ECOKI SPECIFICITY PROTEIN"/>
    <property type="match status" value="1"/>
</dbReference>
<dbReference type="eggNOG" id="COG0732">
    <property type="taxonomic scope" value="Bacteria"/>
</dbReference>
<reference evidence="5 6" key="2">
    <citation type="journal article" date="2011" name="PLoS ONE">
        <title>The Cyst-Dividing Bacterium Ramlibacter tataouinensis TTB310 Genome Reveals a Well-Stocked Toolbox for Adaptation to a Desert Environment.</title>
        <authorList>
            <person name="De Luca G."/>
            <person name="Barakat M."/>
            <person name="Ortet P."/>
            <person name="Fochesato S."/>
            <person name="Jourlin-Castelli C."/>
            <person name="Ansaldi M."/>
            <person name="Py B."/>
            <person name="Fichant G."/>
            <person name="Coutinho P.M."/>
            <person name="Voulhoux R."/>
            <person name="Bastien O."/>
            <person name="Marechal E."/>
            <person name="Henrissat B."/>
            <person name="Quentin Y."/>
            <person name="Noirot P."/>
            <person name="Filloux A."/>
            <person name="Mejean V."/>
            <person name="Dubow M.S."/>
            <person name="Barras F."/>
            <person name="Barbe V."/>
            <person name="Weissenbach J."/>
            <person name="Mihalcescu I."/>
            <person name="Vermeglio A."/>
            <person name="Achouak W."/>
            <person name="Heulin T."/>
        </authorList>
    </citation>
    <scope>NUCLEOTIDE SEQUENCE [LARGE SCALE GENOMIC DNA]</scope>
    <source>
        <strain evidence="6">ATCC BAA-407 / DSM 14655 / LMG 21543 / TTB310</strain>
    </source>
</reference>
<dbReference type="Proteomes" id="UP000008385">
    <property type="component" value="Chromosome"/>
</dbReference>
<dbReference type="CDD" id="cd17253">
    <property type="entry name" value="RMtype1_S_Eco933I-TRD2-CR2_like"/>
    <property type="match status" value="1"/>
</dbReference>
<organism evidence="5 6">
    <name type="scientific">Ramlibacter tataouinensis (strain ATCC BAA-407 / DSM 14655 / LMG 21543 / TTB310)</name>
    <dbReference type="NCBI Taxonomy" id="365046"/>
    <lineage>
        <taxon>Bacteria</taxon>
        <taxon>Pseudomonadati</taxon>
        <taxon>Pseudomonadota</taxon>
        <taxon>Betaproteobacteria</taxon>
        <taxon>Burkholderiales</taxon>
        <taxon>Comamonadaceae</taxon>
        <taxon>Ramlibacter</taxon>
    </lineage>
</organism>
<accession>F5Y2H6</accession>
<evidence type="ECO:0000256" key="1">
    <source>
        <dbReference type="ARBA" id="ARBA00010923"/>
    </source>
</evidence>
<dbReference type="PANTHER" id="PTHR43140:SF1">
    <property type="entry name" value="TYPE I RESTRICTION ENZYME ECOKI SPECIFICITY SUBUNIT"/>
    <property type="match status" value="1"/>
</dbReference>
<proteinExistence type="inferred from homology"/>
<feature type="domain" description="Type I restriction modification DNA specificity" evidence="4">
    <location>
        <begin position="443"/>
        <end position="567"/>
    </location>
</feature>
<sequence>MSAVLEAREPSARYLADAQPALVRQFEMLATAPGGVARLRDLILRLAVQGKLVQQREHDNPVAVLLREAEPAKEGAAFRSRFKATKTDDELIAPFALPESWAWVRLGEVTDISGGVTLGRKGTVEQPITLPYLRVANVQRWNVLCQDLKTVTIAKTELDRYQLRAGDLLITEGGDWDKVGRTAIWSGELPICLHQNHVFKARGLTPSWNSEWAQVYLNSPVARAYFASCSKQTTNLASINMTQLKACAFPLPPVAEQARIVARVDELMRLCDALEAQGRLEAEQHARLLGTLLGTLTDSSTPEELAANWKRVADHFDLLLDRPEAVDALEQTVLQLAVRGLLVPQDPRDEPASELLKAIREEKSRWSNERRGRREAPESRTDRLGVPFAAPPGWSWVGPDQVALQITDGTHHTPKYQARGVAFISVKDINGSTVNFSDCKYIAEDEHREINARCNPERGDLLLCRIGTLGRATLVDTDRPFSLFVSVGLIKLPKSKDIGRYLHMVLSSPLLAEQYQSIKAGGSHTNKLNLGDIPRLQIPLPPLAEQARIVARVTELRRLCTNLRQRLNLSKATQTALADALVDPALAA</sequence>
<dbReference type="CDD" id="cd17246">
    <property type="entry name" value="RMtype1_S_SonII-TRD2-CR2_like"/>
    <property type="match status" value="1"/>
</dbReference>
<evidence type="ECO:0000313" key="5">
    <source>
        <dbReference type="EMBL" id="AEG92339.1"/>
    </source>
</evidence>
<feature type="domain" description="Type I restriction modification DNA specificity" evidence="4">
    <location>
        <begin position="98"/>
        <end position="281"/>
    </location>
</feature>
<reference evidence="6" key="1">
    <citation type="submission" date="2006-01" db="EMBL/GenBank/DDBJ databases">
        <title>Genome of the cyst-dividing bacterium Ramlibacter tataouinensis.</title>
        <authorList>
            <person name="Barakat M."/>
            <person name="Ortet P."/>
            <person name="De Luca G."/>
            <person name="Jourlin-Castelli C."/>
            <person name="Ansaldi M."/>
            <person name="Py B."/>
            <person name="Fichant G."/>
            <person name="Coutinho P."/>
            <person name="Voulhoux R."/>
            <person name="Bastien O."/>
            <person name="Roy S."/>
            <person name="Marechal E."/>
            <person name="Henrissat B."/>
            <person name="Quentin Y."/>
            <person name="Noirot P."/>
            <person name="Filloux A."/>
            <person name="Mejean V."/>
            <person name="DuBow M."/>
            <person name="Barras F."/>
            <person name="Heulin T."/>
        </authorList>
    </citation>
    <scope>NUCLEOTIDE SEQUENCE [LARGE SCALE GENOMIC DNA]</scope>
    <source>
        <strain evidence="6">ATCC BAA-407 / DSM 14655 / LMG 21543 / TTB310</strain>
    </source>
</reference>
<dbReference type="EMBL" id="CP000245">
    <property type="protein sequence ID" value="AEG92339.1"/>
    <property type="molecule type" value="Genomic_DNA"/>
</dbReference>
<dbReference type="InterPro" id="IPR044946">
    <property type="entry name" value="Restrct_endonuc_typeI_TRD_sf"/>
</dbReference>
<keyword evidence="2" id="KW-0680">Restriction system</keyword>
<dbReference type="Pfam" id="PF01420">
    <property type="entry name" value="Methylase_S"/>
    <property type="match status" value="2"/>
</dbReference>
<name>F5Y2H6_RAMTT</name>
<dbReference type="Gene3D" id="3.90.220.20">
    <property type="entry name" value="DNA methylase specificity domains"/>
    <property type="match status" value="2"/>
</dbReference>
<dbReference type="SUPFAM" id="SSF116734">
    <property type="entry name" value="DNA methylase specificity domain"/>
    <property type="match status" value="2"/>
</dbReference>
<keyword evidence="3" id="KW-0238">DNA-binding</keyword>
<dbReference type="PATRIC" id="fig|365046.3.peg.1280"/>